<dbReference type="GO" id="GO:0005829">
    <property type="term" value="C:cytosol"/>
    <property type="evidence" value="ECO:0007669"/>
    <property type="project" value="TreeGrafter"/>
</dbReference>
<evidence type="ECO:0000256" key="3">
    <source>
        <dbReference type="ARBA" id="ARBA00048462"/>
    </source>
</evidence>
<keyword evidence="2 4" id="KW-0012">Acyltransferase</keyword>
<dbReference type="PANTHER" id="PTHR42681:SF1">
    <property type="entry name" value="MALONYL-COA-ACYL CARRIER PROTEIN TRANSACYLASE, MITOCHONDRIAL"/>
    <property type="match status" value="1"/>
</dbReference>
<dbReference type="PANTHER" id="PTHR42681">
    <property type="entry name" value="MALONYL-COA-ACYL CARRIER PROTEIN TRANSACYLASE, MITOCHONDRIAL"/>
    <property type="match status" value="1"/>
</dbReference>
<dbReference type="EMBL" id="QLYR01000003">
    <property type="protein sequence ID" value="RAQ29184.1"/>
    <property type="molecule type" value="Genomic_DNA"/>
</dbReference>
<dbReference type="Gene3D" id="3.30.70.250">
    <property type="entry name" value="Malonyl-CoA ACP transacylase, ACP-binding"/>
    <property type="match status" value="1"/>
</dbReference>
<dbReference type="InterPro" id="IPR024925">
    <property type="entry name" value="Malonyl_CoA-ACP_transAc"/>
</dbReference>
<feature type="active site" evidence="5">
    <location>
        <position position="90"/>
    </location>
</feature>
<dbReference type="SMART" id="SM00827">
    <property type="entry name" value="PKS_AT"/>
    <property type="match status" value="1"/>
</dbReference>
<accession>A0A328UGT3</accession>
<feature type="domain" description="Malonyl-CoA:ACP transacylase (MAT)" evidence="6">
    <location>
        <begin position="7"/>
        <end position="307"/>
    </location>
</feature>
<reference evidence="7 8" key="1">
    <citation type="submission" date="2018-06" db="EMBL/GenBank/DDBJ databases">
        <title>Noncontiguous genome sequence of Ruminococcaceae bacterium ASD2818.</title>
        <authorList>
            <person name="Chaplin A.V."/>
            <person name="Sokolova S.R."/>
            <person name="Kochetkova T.O."/>
            <person name="Goltsov A.Y."/>
            <person name="Trofimov D.Y."/>
            <person name="Efimov B.A."/>
        </authorList>
    </citation>
    <scope>NUCLEOTIDE SEQUENCE [LARGE SCALE GENOMIC DNA]</scope>
    <source>
        <strain evidence="7 8">ASD2818</strain>
    </source>
</reference>
<dbReference type="InterPro" id="IPR016036">
    <property type="entry name" value="Malonyl_transacylase_ACP-bd"/>
</dbReference>
<comment type="similarity">
    <text evidence="4">Belongs to the fabD family.</text>
</comment>
<dbReference type="InterPro" id="IPR016035">
    <property type="entry name" value="Acyl_Trfase/lysoPLipase"/>
</dbReference>
<feature type="active site" evidence="5">
    <location>
        <position position="195"/>
    </location>
</feature>
<dbReference type="Gene3D" id="3.40.366.10">
    <property type="entry name" value="Malonyl-Coenzyme A Acyl Carrier Protein, domain 2"/>
    <property type="match status" value="1"/>
</dbReference>
<evidence type="ECO:0000256" key="1">
    <source>
        <dbReference type="ARBA" id="ARBA00022679"/>
    </source>
</evidence>
<organism evidence="7 8">
    <name type="scientific">Hydrogeniiclostridium mannosilyticum</name>
    <dbReference type="NCBI Taxonomy" id="2764322"/>
    <lineage>
        <taxon>Bacteria</taxon>
        <taxon>Bacillati</taxon>
        <taxon>Bacillota</taxon>
        <taxon>Clostridia</taxon>
        <taxon>Eubacteriales</taxon>
        <taxon>Acutalibacteraceae</taxon>
        <taxon>Hydrogeniiclostridium</taxon>
    </lineage>
</organism>
<dbReference type="PIRSF" id="PIRSF000446">
    <property type="entry name" value="Mct"/>
    <property type="match status" value="1"/>
</dbReference>
<dbReference type="AlphaFoldDB" id="A0A328UGT3"/>
<protein>
    <recommendedName>
        <fullName evidence="4">Malonyl CoA-acyl carrier protein transacylase</fullName>
        <ecNumber evidence="4">2.3.1.39</ecNumber>
    </recommendedName>
</protein>
<dbReference type="GO" id="GO:0004314">
    <property type="term" value="F:[acyl-carrier-protein] S-malonyltransferase activity"/>
    <property type="evidence" value="ECO:0007669"/>
    <property type="project" value="UniProtKB-EC"/>
</dbReference>
<dbReference type="InterPro" id="IPR001227">
    <property type="entry name" value="Ac_transferase_dom_sf"/>
</dbReference>
<evidence type="ECO:0000256" key="5">
    <source>
        <dbReference type="PIRSR" id="PIRSR000446-1"/>
    </source>
</evidence>
<comment type="caution">
    <text evidence="7">The sequence shown here is derived from an EMBL/GenBank/DDBJ whole genome shotgun (WGS) entry which is preliminary data.</text>
</comment>
<evidence type="ECO:0000256" key="4">
    <source>
        <dbReference type="PIRNR" id="PIRNR000446"/>
    </source>
</evidence>
<dbReference type="GO" id="GO:0006633">
    <property type="term" value="P:fatty acid biosynthetic process"/>
    <property type="evidence" value="ECO:0007669"/>
    <property type="project" value="TreeGrafter"/>
</dbReference>
<name>A0A328UGT3_9FIRM</name>
<evidence type="ECO:0000256" key="2">
    <source>
        <dbReference type="ARBA" id="ARBA00023315"/>
    </source>
</evidence>
<sequence length="309" mass="33685">MDKIAFLFAGQGAQYPGMGRDLYTKNKTARAVLDALEEKRPGTRRQCFEGTQEELVHTTNTQPCMFAVELAAAQALREAGVSPQGTAGFSLGEVAALTFAGAFSLDQGFSLVCRRGEIMEVAAKKYPGTMVAVLKLKNEQVERLCEHFQQVYPVNYNCEGQLVVAGKEEEMDGFCRAVAEAGGRAKRLAVGGGFHSPLMAEASAFFAQELAPQELSTLQIPVYANCTAKPYALQALKELLGCQLKSPVRWEKTIRNMADDGFNFFIEIGPGKTLSGLVKRILPGVPAFSVETETDVQTVLEQLRERSMV</sequence>
<evidence type="ECO:0000313" key="8">
    <source>
        <dbReference type="Proteomes" id="UP000249377"/>
    </source>
</evidence>
<dbReference type="SUPFAM" id="SSF52151">
    <property type="entry name" value="FabD/lysophospholipase-like"/>
    <property type="match status" value="1"/>
</dbReference>
<dbReference type="Proteomes" id="UP000249377">
    <property type="component" value="Unassembled WGS sequence"/>
</dbReference>
<evidence type="ECO:0000259" key="6">
    <source>
        <dbReference type="SMART" id="SM00827"/>
    </source>
</evidence>
<keyword evidence="1 4" id="KW-0808">Transferase</keyword>
<proteinExistence type="inferred from homology"/>
<keyword evidence="8" id="KW-1185">Reference proteome</keyword>
<dbReference type="RefSeq" id="WP_112332415.1">
    <property type="nucleotide sequence ID" value="NZ_QLYR01000003.1"/>
</dbReference>
<dbReference type="Pfam" id="PF00698">
    <property type="entry name" value="Acyl_transf_1"/>
    <property type="match status" value="1"/>
</dbReference>
<dbReference type="SUPFAM" id="SSF55048">
    <property type="entry name" value="Probable ACP-binding domain of malonyl-CoA ACP transacylase"/>
    <property type="match status" value="1"/>
</dbReference>
<gene>
    <name evidence="7" type="ORF">DPQ25_06755</name>
</gene>
<dbReference type="EC" id="2.3.1.39" evidence="4"/>
<evidence type="ECO:0000313" key="7">
    <source>
        <dbReference type="EMBL" id="RAQ29184.1"/>
    </source>
</evidence>
<dbReference type="InterPro" id="IPR014043">
    <property type="entry name" value="Acyl_transferase_dom"/>
</dbReference>
<dbReference type="InterPro" id="IPR050858">
    <property type="entry name" value="Mal-CoA-ACP_Trans/PKS_FabD"/>
</dbReference>
<comment type="catalytic activity">
    <reaction evidence="3 4">
        <text>holo-[ACP] + malonyl-CoA = malonyl-[ACP] + CoA</text>
        <dbReference type="Rhea" id="RHEA:41792"/>
        <dbReference type="Rhea" id="RHEA-COMP:9623"/>
        <dbReference type="Rhea" id="RHEA-COMP:9685"/>
        <dbReference type="ChEBI" id="CHEBI:57287"/>
        <dbReference type="ChEBI" id="CHEBI:57384"/>
        <dbReference type="ChEBI" id="CHEBI:64479"/>
        <dbReference type="ChEBI" id="CHEBI:78449"/>
        <dbReference type="EC" id="2.3.1.39"/>
    </reaction>
</comment>